<dbReference type="InterPro" id="IPR050942">
    <property type="entry name" value="F-box_BR-signaling"/>
</dbReference>
<dbReference type="Pfam" id="PF03478">
    <property type="entry name" value="Beta-prop_KIB1-4"/>
    <property type="match status" value="1"/>
</dbReference>
<feature type="domain" description="KIB1-4 beta-propeller" evidence="1">
    <location>
        <begin position="73"/>
        <end position="386"/>
    </location>
</feature>
<keyword evidence="3" id="KW-1185">Reference proteome</keyword>
<dbReference type="AlphaFoldDB" id="A0ABD2XZK6"/>
<name>A0ABD2XZK6_9GENT</name>
<comment type="caution">
    <text evidence="2">The sequence shown here is derived from an EMBL/GenBank/DDBJ whole genome shotgun (WGS) entry which is preliminary data.</text>
</comment>
<organism evidence="2 3">
    <name type="scientific">Cinchona calisaya</name>
    <dbReference type="NCBI Taxonomy" id="153742"/>
    <lineage>
        <taxon>Eukaryota</taxon>
        <taxon>Viridiplantae</taxon>
        <taxon>Streptophyta</taxon>
        <taxon>Embryophyta</taxon>
        <taxon>Tracheophyta</taxon>
        <taxon>Spermatophyta</taxon>
        <taxon>Magnoliopsida</taxon>
        <taxon>eudicotyledons</taxon>
        <taxon>Gunneridae</taxon>
        <taxon>Pentapetalae</taxon>
        <taxon>asterids</taxon>
        <taxon>lamiids</taxon>
        <taxon>Gentianales</taxon>
        <taxon>Rubiaceae</taxon>
        <taxon>Cinchonoideae</taxon>
        <taxon>Cinchoneae</taxon>
        <taxon>Cinchona</taxon>
    </lineage>
</organism>
<gene>
    <name evidence="2" type="ORF">ACH5RR_039882</name>
</gene>
<dbReference type="InterPro" id="IPR005174">
    <property type="entry name" value="KIB1-4_b-propeller"/>
</dbReference>
<reference evidence="2 3" key="1">
    <citation type="submission" date="2024-11" db="EMBL/GenBank/DDBJ databases">
        <title>A near-complete genome assembly of Cinchona calisaya.</title>
        <authorList>
            <person name="Lian D.C."/>
            <person name="Zhao X.W."/>
            <person name="Wei L."/>
        </authorList>
    </citation>
    <scope>NUCLEOTIDE SEQUENCE [LARGE SCALE GENOMIC DNA]</scope>
    <source>
        <tissue evidence="2">Nenye</tissue>
    </source>
</reference>
<protein>
    <recommendedName>
        <fullName evidence="1">KIB1-4 beta-propeller domain-containing protein</fullName>
    </recommendedName>
</protein>
<dbReference type="PANTHER" id="PTHR44259">
    <property type="entry name" value="OS07G0183000 PROTEIN-RELATED"/>
    <property type="match status" value="1"/>
</dbReference>
<dbReference type="PANTHER" id="PTHR44259:SF37">
    <property type="entry name" value="DUF1618 DOMAIN-CONTAINING PROTEIN"/>
    <property type="match status" value="1"/>
</dbReference>
<evidence type="ECO:0000259" key="1">
    <source>
        <dbReference type="Pfam" id="PF03478"/>
    </source>
</evidence>
<proteinExistence type="predicted"/>
<evidence type="ECO:0000313" key="3">
    <source>
        <dbReference type="Proteomes" id="UP001630127"/>
    </source>
</evidence>
<dbReference type="Proteomes" id="UP001630127">
    <property type="component" value="Unassembled WGS sequence"/>
</dbReference>
<evidence type="ECO:0000313" key="2">
    <source>
        <dbReference type="EMBL" id="KAL3500789.1"/>
    </source>
</evidence>
<accession>A0ABD2XZK6</accession>
<dbReference type="EMBL" id="JBJUIK010000016">
    <property type="protein sequence ID" value="KAL3500789.1"/>
    <property type="molecule type" value="Genomic_DNA"/>
</dbReference>
<sequence length="417" mass="47249">MVAKGMRWYLTAAMSLAPRYEQYVGTGSCGGGGFLRRWMAAISYSPRTITTASNKPPLVSPWLKIPPVGGSHFYSLAENKVKSLLPLSSETTDENDILCIGSSHGWLVFQSRGIDPSIFLSNPITGHRINLPSIHSLYHPPDDVNKRLFSIRSIILSSCPNENDCRVVIIYYSRQGEKLAFCTTSGGLTTSTTWTCLPSPLTDYCNIVYSRNHQLFLALTEDLDMESWDLRDPFSPKRVVIEGLKCEDVEEEWGRKERLSVQHNYLVPDDSSSNGDLFFIHRYVAEHVQPDGSVVDPTESEDHIGEDLPYKTWKFQVFKFDLTDKQLWYLDDSLEDRAIFIGLNQSFLVSAAADFHGLIPNSIYFADDYPLIPDRSFGGHDVGIYNYKDKTLKPCYFPCDPNNIKRIEPCPLWFTPN</sequence>